<dbReference type="EMBL" id="SUQX01000040">
    <property type="protein sequence ID" value="TJX04199.1"/>
    <property type="molecule type" value="Genomic_DNA"/>
</dbReference>
<evidence type="ECO:0000313" key="8">
    <source>
        <dbReference type="EMBL" id="SBQ19277.1"/>
    </source>
</evidence>
<evidence type="ECO:0000256" key="1">
    <source>
        <dbReference type="ARBA" id="ARBA00022908"/>
    </source>
</evidence>
<dbReference type="PROSITE" id="PS51900">
    <property type="entry name" value="CB"/>
    <property type="match status" value="1"/>
</dbReference>
<evidence type="ECO:0000256" key="3">
    <source>
        <dbReference type="ARBA" id="ARBA00023172"/>
    </source>
</evidence>
<dbReference type="OMA" id="WAVIGHI"/>
<evidence type="ECO:0000259" key="5">
    <source>
        <dbReference type="PROSITE" id="PS51898"/>
    </source>
</evidence>
<evidence type="ECO:0000313" key="9">
    <source>
        <dbReference type="EMBL" id="SCW11583.1"/>
    </source>
</evidence>
<dbReference type="SUPFAM" id="SSF56349">
    <property type="entry name" value="DNA breaking-rejoining enzymes"/>
    <property type="match status" value="1"/>
</dbReference>
<evidence type="ECO:0000256" key="4">
    <source>
        <dbReference type="PROSITE-ProRule" id="PRU01248"/>
    </source>
</evidence>
<dbReference type="GO" id="GO:0015074">
    <property type="term" value="P:DNA integration"/>
    <property type="evidence" value="ECO:0007669"/>
    <property type="project" value="UniProtKB-KW"/>
</dbReference>
<dbReference type="PANTHER" id="PTHR30349">
    <property type="entry name" value="PHAGE INTEGRASE-RELATED"/>
    <property type="match status" value="1"/>
</dbReference>
<evidence type="ECO:0000313" key="7">
    <source>
        <dbReference type="EMBL" id="SBN24046.1"/>
    </source>
</evidence>
<dbReference type="PROSITE" id="PS51898">
    <property type="entry name" value="TYR_RECOMBINASE"/>
    <property type="match status" value="1"/>
</dbReference>
<name>A0A1D3GDS4_NEIGO</name>
<dbReference type="Proteomes" id="UP000307092">
    <property type="component" value="Unassembled WGS sequence"/>
</dbReference>
<keyword evidence="3" id="KW-0233">DNA recombination</keyword>
<dbReference type="EMBL" id="LT591897">
    <property type="protein sequence ID" value="SBQ19277.1"/>
    <property type="molecule type" value="Genomic_DNA"/>
</dbReference>
<dbReference type="AlphaFoldDB" id="A0A1D3GDS4"/>
<dbReference type="GeneID" id="66752864"/>
<dbReference type="RefSeq" id="WP_003689040.1">
    <property type="nucleotide sequence ID" value="NZ_AP018377.1"/>
</dbReference>
<accession>A0A1D3GDS4</accession>
<evidence type="ECO:0000313" key="12">
    <source>
        <dbReference type="Proteomes" id="UP000307092"/>
    </source>
</evidence>
<dbReference type="CDD" id="cd00796">
    <property type="entry name" value="INT_Rci_Hp1_C"/>
    <property type="match status" value="1"/>
</dbReference>
<keyword evidence="1" id="KW-0229">DNA integration</keyword>
<dbReference type="EMBL" id="FMTB01000013">
    <property type="protein sequence ID" value="SCW11583.1"/>
    <property type="molecule type" value="Genomic_DNA"/>
</dbReference>
<dbReference type="Pfam" id="PF00589">
    <property type="entry name" value="Phage_integrase"/>
    <property type="match status" value="1"/>
</dbReference>
<protein>
    <submittedName>
        <fullName evidence="7 9">Integrase</fullName>
    </submittedName>
    <submittedName>
        <fullName evidence="10">Site-specific integrase</fullName>
    </submittedName>
</protein>
<dbReference type="GO" id="GO:0006310">
    <property type="term" value="P:DNA recombination"/>
    <property type="evidence" value="ECO:0007669"/>
    <property type="project" value="UniProtKB-KW"/>
</dbReference>
<keyword evidence="2 4" id="KW-0238">DNA-binding</keyword>
<reference evidence="7" key="1">
    <citation type="submission" date="2016-05" db="EMBL/GenBank/DDBJ databases">
        <authorList>
            <consortium name="Pathogen Informatics"/>
        </authorList>
    </citation>
    <scope>NUCLEOTIDE SEQUENCE</scope>
    <source>
        <strain evidence="7">WHO F</strain>
    </source>
</reference>
<dbReference type="Proteomes" id="UP000182484">
    <property type="component" value="Unassembled WGS sequence"/>
</dbReference>
<dbReference type="InterPro" id="IPR010998">
    <property type="entry name" value="Integrase_recombinase_N"/>
</dbReference>
<sequence length="329" mass="37516">MATITQRNGKWRVQIRMKGVSRSATFERASDAKAWAARIESQIMDGIQGNAPRNTIFADLIRRYLSEVTPSKRGAREESYRIGRALKTPLAKVRLADLRPQDFADWRDQRLQEVSPTSVGRELTTLSAVCEHAMKEWGLLRENPVRKISKPKKSRARTRRPTEQEIADICAALLYRPNEKPKMAVQRVAVAVLFAIETAMRAGEICGLKWADVNMRRRIAHLPITKNGDSRDVPLSLRAAELIEQLRGIDDTWVFSLDAKSLDVLFRRARDNCGIQGLHFHDTRREALTRLSKKVPVEVLAKISGHRDLRILLNVYYRPDMADIAKMLD</sequence>
<dbReference type="InterPro" id="IPR011010">
    <property type="entry name" value="DNA_brk_join_enz"/>
</dbReference>
<dbReference type="Proteomes" id="UP000239837">
    <property type="component" value="Chromosome"/>
</dbReference>
<organism evidence="10 12">
    <name type="scientific">Neisseria gonorrhoeae</name>
    <dbReference type="NCBI Taxonomy" id="485"/>
    <lineage>
        <taxon>Bacteria</taxon>
        <taxon>Pseudomonadati</taxon>
        <taxon>Pseudomonadota</taxon>
        <taxon>Betaproteobacteria</taxon>
        <taxon>Neisseriales</taxon>
        <taxon>Neisseriaceae</taxon>
        <taxon>Neisseria</taxon>
    </lineage>
</organism>
<dbReference type="InterPro" id="IPR050090">
    <property type="entry name" value="Tyrosine_recombinase_XerCD"/>
</dbReference>
<dbReference type="EMBL" id="FLKW01000049">
    <property type="protein sequence ID" value="SBN24046.1"/>
    <property type="molecule type" value="Genomic_DNA"/>
</dbReference>
<dbReference type="InterPro" id="IPR002104">
    <property type="entry name" value="Integrase_catalytic"/>
</dbReference>
<evidence type="ECO:0000313" key="10">
    <source>
        <dbReference type="EMBL" id="TJX04199.1"/>
    </source>
</evidence>
<feature type="domain" description="Tyr recombinase" evidence="5">
    <location>
        <begin position="156"/>
        <end position="329"/>
    </location>
</feature>
<feature type="domain" description="Core-binding (CB)" evidence="6">
    <location>
        <begin position="55"/>
        <end position="134"/>
    </location>
</feature>
<evidence type="ECO:0000259" key="6">
    <source>
        <dbReference type="PROSITE" id="PS51900"/>
    </source>
</evidence>
<dbReference type="GO" id="GO:0003677">
    <property type="term" value="F:DNA binding"/>
    <property type="evidence" value="ECO:0007669"/>
    <property type="project" value="UniProtKB-UniRule"/>
</dbReference>
<evidence type="ECO:0000256" key="2">
    <source>
        <dbReference type="ARBA" id="ARBA00023125"/>
    </source>
</evidence>
<evidence type="ECO:0000313" key="11">
    <source>
        <dbReference type="Proteomes" id="UP000182484"/>
    </source>
</evidence>
<dbReference type="Gene3D" id="1.10.443.10">
    <property type="entry name" value="Intergrase catalytic core"/>
    <property type="match status" value="1"/>
</dbReference>
<reference evidence="10 12" key="3">
    <citation type="submission" date="2019-04" db="EMBL/GenBank/DDBJ databases">
        <title>The CDC panel for molecular diagnostics of ciprofloxacin resistance and its use for research and clinical development.</title>
        <authorList>
            <person name="Liu H."/>
            <person name="Tang K."/>
            <person name="Pham C."/>
            <person name="Schmerer M."/>
        </authorList>
    </citation>
    <scope>NUCLEOTIDE SEQUENCE [LARGE SCALE GENOMIC DNA]</scope>
    <source>
        <strain evidence="10 12">LRRBGS_0742</strain>
    </source>
</reference>
<proteinExistence type="predicted"/>
<dbReference type="InterPro" id="IPR013762">
    <property type="entry name" value="Integrase-like_cat_sf"/>
</dbReference>
<dbReference type="InterPro" id="IPR044068">
    <property type="entry name" value="CB"/>
</dbReference>
<reference evidence="9 11" key="2">
    <citation type="submission" date="2016-09" db="EMBL/GenBank/DDBJ databases">
        <authorList>
            <person name="Kumanski S."/>
            <person name="Beatrice B."/>
        </authorList>
    </citation>
    <scope>NUCLEOTIDE SEQUENCE [LARGE SCALE GENOMIC DNA]</scope>
    <source>
        <strain evidence="9">Mankind</strain>
    </source>
</reference>
<gene>
    <name evidence="10" type="ORF">E8M63_12035</name>
    <name evidence="9" type="ORF">ESCNG_200003</name>
    <name evidence="8" type="ORF">WHOF_00557C</name>
    <name evidence="7" type="ORF">WHOF_02071</name>
</gene>
<dbReference type="PANTHER" id="PTHR30349:SF94">
    <property type="entry name" value="INTEGRASE_RECOMBINASE HI_1414-RELATED"/>
    <property type="match status" value="1"/>
</dbReference>
<dbReference type="Gene3D" id="1.10.150.130">
    <property type="match status" value="1"/>
</dbReference>